<evidence type="ECO:0000313" key="2">
    <source>
        <dbReference type="EMBL" id="CCA22633.1"/>
    </source>
</evidence>
<sequence>MPSKKPTAKEPLTCGPSSPSHQSDFSFLDCCRGEASLPLARPPRSCTSYEKLPLPEDYFSNVTLTQEHEQVYRNEIARTVDQLFEVERRFLKQGSRNHKEWKHINRKFDFDYYHKIPKSREVPTPPVVISIGTIPGTIEDLLFGDYTPDQQSYKQRTAYVDAASIRDAHMISNFPVPQGTPYTNKNFSYLSLKWCITRIPLPGADLFIKPRDWFYYEALGLTAPRREDVTNADPVGYLIMRPCELANVRPFSSSVLGRYACVSLYRQIAPDCVQVFTEVDVDLAGEMVGSSLAVHLGVTMSSRSFEIVRYVESMKLAELNRIQSQVLGEKDLGRTDHCLNCRRDVRTFMGRFSTTIRKCSICGSPICSRCRIKKRMAGKNLKRKLWCCQRCILTTRTNIFRSTELVSDAETPNGLHSSSDTDDVVDANSLDIFEICDKDALDSLDKVSLKAESCVDLATLSIEPEQFSTSSPSSTKYDKSILPTSITEAQIDLDSRTSTSHASGSIDEVNSLDSSSNWRNSTVSSPSTVGLSGYQISMYQQMIALRKAAETAYELTQANRKAMRN</sequence>
<feature type="compositionally biased region" description="Low complexity" evidence="1">
    <location>
        <begin position="514"/>
        <end position="527"/>
    </location>
</feature>
<dbReference type="HOGENOM" id="CLU_473635_0_0_1"/>
<accession>F0WMU8</accession>
<organism evidence="2">
    <name type="scientific">Albugo laibachii Nc14</name>
    <dbReference type="NCBI Taxonomy" id="890382"/>
    <lineage>
        <taxon>Eukaryota</taxon>
        <taxon>Sar</taxon>
        <taxon>Stramenopiles</taxon>
        <taxon>Oomycota</taxon>
        <taxon>Peronosporomycetes</taxon>
        <taxon>Albuginales</taxon>
        <taxon>Albuginaceae</taxon>
        <taxon>Albugo</taxon>
    </lineage>
</organism>
<evidence type="ECO:0000256" key="1">
    <source>
        <dbReference type="SAM" id="MobiDB-lite"/>
    </source>
</evidence>
<feature type="region of interest" description="Disordered" evidence="1">
    <location>
        <begin position="493"/>
        <end position="528"/>
    </location>
</feature>
<dbReference type="InterPro" id="IPR052727">
    <property type="entry name" value="Rab4/Rab5_effector"/>
</dbReference>
<dbReference type="SUPFAM" id="SSF57903">
    <property type="entry name" value="FYVE/PHD zinc finger"/>
    <property type="match status" value="1"/>
</dbReference>
<dbReference type="PANTHER" id="PTHR13510:SF44">
    <property type="entry name" value="RABENOSYN-5"/>
    <property type="match status" value="1"/>
</dbReference>
<proteinExistence type="predicted"/>
<protein>
    <submittedName>
        <fullName evidence="2">Uncharacterized protein AlNc14C161G7784</fullName>
    </submittedName>
</protein>
<dbReference type="EMBL" id="FR824206">
    <property type="protein sequence ID" value="CCA22633.1"/>
    <property type="molecule type" value="Genomic_DNA"/>
</dbReference>
<feature type="region of interest" description="Disordered" evidence="1">
    <location>
        <begin position="1"/>
        <end position="22"/>
    </location>
</feature>
<dbReference type="CDD" id="cd00065">
    <property type="entry name" value="FYVE_like_SF"/>
    <property type="match status" value="1"/>
</dbReference>
<dbReference type="AlphaFoldDB" id="F0WMU8"/>
<dbReference type="PANTHER" id="PTHR13510">
    <property type="entry name" value="FYVE-FINGER-CONTAINING RAB5 EFFECTOR PROTEIN RABENOSYN-5-RELATED"/>
    <property type="match status" value="1"/>
</dbReference>
<reference evidence="2" key="1">
    <citation type="journal article" date="2011" name="PLoS Biol.">
        <title>Gene gain and loss during evolution of obligate parasitism in the white rust pathogen of Arabidopsis thaliana.</title>
        <authorList>
            <person name="Kemen E."/>
            <person name="Gardiner A."/>
            <person name="Schultz-Larsen T."/>
            <person name="Kemen A.C."/>
            <person name="Balmuth A.L."/>
            <person name="Robert-Seilaniantz A."/>
            <person name="Bailey K."/>
            <person name="Holub E."/>
            <person name="Studholme D.J."/>
            <person name="Maclean D."/>
            <person name="Jones J.D."/>
        </authorList>
    </citation>
    <scope>NUCLEOTIDE SEQUENCE</scope>
</reference>
<reference evidence="2" key="2">
    <citation type="submission" date="2011-02" db="EMBL/GenBank/DDBJ databases">
        <authorList>
            <person name="MacLean D."/>
        </authorList>
    </citation>
    <scope>NUCLEOTIDE SEQUENCE</scope>
</reference>
<name>F0WMU8_9STRA</name>
<gene>
    <name evidence="2" type="primary">AlNc14C161G7784</name>
    <name evidence="2" type="ORF">ALNC14_087760</name>
</gene>
<dbReference type="InterPro" id="IPR011011">
    <property type="entry name" value="Znf_FYVE_PHD"/>
</dbReference>